<feature type="domain" description="Probable transposase IS891/IS1136/IS1341" evidence="5">
    <location>
        <begin position="200"/>
        <end position="309"/>
    </location>
</feature>
<evidence type="ECO:0000313" key="7">
    <source>
        <dbReference type="EMBL" id="EFZ35871.1"/>
    </source>
</evidence>
<evidence type="ECO:0000256" key="1">
    <source>
        <dbReference type="ARBA" id="ARBA00008761"/>
    </source>
</evidence>
<dbReference type="GO" id="GO:0003677">
    <property type="term" value="F:DNA binding"/>
    <property type="evidence" value="ECO:0007669"/>
    <property type="project" value="UniProtKB-KW"/>
</dbReference>
<dbReference type="InterPro" id="IPR010095">
    <property type="entry name" value="Cas12f1-like_TNB"/>
</dbReference>
<evidence type="ECO:0000259" key="5">
    <source>
        <dbReference type="Pfam" id="PF01385"/>
    </source>
</evidence>
<organism evidence="7 8">
    <name type="scientific">Ligilactobacillus ruminis ATCC 25644</name>
    <dbReference type="NCBI Taxonomy" id="525362"/>
    <lineage>
        <taxon>Bacteria</taxon>
        <taxon>Bacillati</taxon>
        <taxon>Bacillota</taxon>
        <taxon>Bacilli</taxon>
        <taxon>Lactobacillales</taxon>
        <taxon>Lactobacillaceae</taxon>
        <taxon>Ligilactobacillus</taxon>
    </lineage>
</organism>
<dbReference type="NCBIfam" id="TIGR01766">
    <property type="entry name" value="IS200/IS605 family accessory protein TnpB-like domain"/>
    <property type="match status" value="1"/>
</dbReference>
<dbReference type="GO" id="GO:0006310">
    <property type="term" value="P:DNA recombination"/>
    <property type="evidence" value="ECO:0007669"/>
    <property type="project" value="UniProtKB-KW"/>
</dbReference>
<feature type="domain" description="Cas12f1-like TNB" evidence="6">
    <location>
        <begin position="333"/>
        <end position="400"/>
    </location>
</feature>
<name>E7FM84_9LACO</name>
<dbReference type="GO" id="GO:0032196">
    <property type="term" value="P:transposition"/>
    <property type="evidence" value="ECO:0007669"/>
    <property type="project" value="UniProtKB-KW"/>
</dbReference>
<evidence type="ECO:0000259" key="6">
    <source>
        <dbReference type="Pfam" id="PF07282"/>
    </source>
</evidence>
<dbReference type="Proteomes" id="UP000004099">
    <property type="component" value="Unassembled WGS sequence"/>
</dbReference>
<evidence type="ECO:0000256" key="3">
    <source>
        <dbReference type="ARBA" id="ARBA00023125"/>
    </source>
</evidence>
<sequence length="423" mass="50099">MIKRKEASIVKQTFTAKIRLYPTNEQIASFKAITKEYQRLCNIVSQWYFDGHFNANQKVFQKDMYRYLRNESPNLNSQMVQSTYRTVKAQYDTVRTQLYQRPYRYDTEVIDEKTGKHIWKSVPRTLDWLWKPIHFKRPQADYVHGSNYSFVKERTMISLNVLGKRIKVPFKADYLAYLFSANAKLGTAKLVQLKKHWFLHVPVTIEVSEWEKLRNQHIVGIDRGLRQIMTIYDEKGKTKFFNGKQVAHQRKKYAYLRKRLQSANTKSAKRHLKRLDGRENRWMEDVNHRLSKTLVQHYGANTLFVLEDLTNVSFDEKNQGARDRNRDLHSWSFYDLQVKLTYKAQANQSQVLMVSAKYTSQRCSKCGQICKKNRNHALHRYDCAYCGFRTNDDRIGAMNLYELGKQYVAGNEHPKFELNNVAD</sequence>
<evidence type="ECO:0000256" key="2">
    <source>
        <dbReference type="ARBA" id="ARBA00022578"/>
    </source>
</evidence>
<proteinExistence type="inferred from homology"/>
<comment type="caution">
    <text evidence="7">The sequence shown here is derived from an EMBL/GenBank/DDBJ whole genome shotgun (WGS) entry which is preliminary data.</text>
</comment>
<keyword evidence="2" id="KW-0815">Transposition</keyword>
<dbReference type="Pfam" id="PF01385">
    <property type="entry name" value="OrfB_IS605"/>
    <property type="match status" value="1"/>
</dbReference>
<dbReference type="NCBIfam" id="NF040570">
    <property type="entry name" value="guided_TnpB"/>
    <property type="match status" value="1"/>
</dbReference>
<dbReference type="EMBL" id="ACGS02000002">
    <property type="protein sequence ID" value="EFZ35871.1"/>
    <property type="molecule type" value="Genomic_DNA"/>
</dbReference>
<dbReference type="InterPro" id="IPR001959">
    <property type="entry name" value="Transposase"/>
</dbReference>
<dbReference type="AlphaFoldDB" id="E7FM84"/>
<dbReference type="HOGENOM" id="CLU_032903_3_2_9"/>
<accession>E7FM84</accession>
<keyword evidence="3" id="KW-0238">DNA-binding</keyword>
<evidence type="ECO:0000313" key="8">
    <source>
        <dbReference type="Proteomes" id="UP000004099"/>
    </source>
</evidence>
<keyword evidence="4" id="KW-0233">DNA recombination</keyword>
<protein>
    <submittedName>
        <fullName evidence="7">Transposase, IS605 OrfB family</fullName>
    </submittedName>
</protein>
<reference evidence="7 8" key="1">
    <citation type="submission" date="2011-01" db="EMBL/GenBank/DDBJ databases">
        <authorList>
            <person name="Muzny D."/>
            <person name="Qin X."/>
            <person name="Buhay C."/>
            <person name="Dugan-Rocha S."/>
            <person name="Ding Y."/>
            <person name="Chen G."/>
            <person name="Hawes A."/>
            <person name="Holder M."/>
            <person name="Jhangiani S."/>
            <person name="Johnson A."/>
            <person name="Khan Z."/>
            <person name="Li Z."/>
            <person name="Liu W."/>
            <person name="Liu X."/>
            <person name="Perez L."/>
            <person name="Shen H."/>
            <person name="Wang Q."/>
            <person name="Watt J."/>
            <person name="Xi L."/>
            <person name="Xin Y."/>
            <person name="Zhou J."/>
            <person name="Deng J."/>
            <person name="Jiang H."/>
            <person name="Liu Y."/>
            <person name="Qu J."/>
            <person name="Song X.-Z."/>
            <person name="Zhang L."/>
            <person name="Villasana D."/>
            <person name="Johnson A."/>
            <person name="Liu J."/>
            <person name="Liyanage D."/>
            <person name="Lorensuhewa L."/>
            <person name="Robinson T."/>
            <person name="Song A."/>
            <person name="Song B.-B."/>
            <person name="Dinh H."/>
            <person name="Thornton R."/>
            <person name="Coyle M."/>
            <person name="Francisco L."/>
            <person name="Jackson L."/>
            <person name="Javaid M."/>
            <person name="Korchina V."/>
            <person name="Kovar C."/>
            <person name="Mata R."/>
            <person name="Mathew T."/>
            <person name="Ngo R."/>
            <person name="Nguyen L."/>
            <person name="Nguyen N."/>
            <person name="Okwuonu G."/>
            <person name="Ongeri F."/>
            <person name="Pham C."/>
            <person name="Simmons D."/>
            <person name="Wilczek-Boney K."/>
            <person name="Hale W."/>
            <person name="Jakkamsetti A."/>
            <person name="Pham P."/>
            <person name="Ruth R."/>
            <person name="San Lucas F."/>
            <person name="Warren J."/>
            <person name="Zhang J."/>
            <person name="Zhao Z."/>
            <person name="Zhou C."/>
            <person name="Zhu D."/>
            <person name="Lee S."/>
            <person name="Bess C."/>
            <person name="Blankenburg K."/>
            <person name="Forbes L."/>
            <person name="Fu Q."/>
            <person name="Gubbala S."/>
            <person name="Hirani K."/>
            <person name="Jayaseelan J.C."/>
            <person name="Lara F."/>
            <person name="Munidasa M."/>
            <person name="Palculict T."/>
            <person name="Patil S."/>
            <person name="Pu L.-L."/>
            <person name="Saada N."/>
            <person name="Tang L."/>
            <person name="Weissenberger G."/>
            <person name="Zhu Y."/>
            <person name="Hemphill L."/>
            <person name="Shang Y."/>
            <person name="Youmans B."/>
            <person name="Ayvaz T."/>
            <person name="Ross M."/>
            <person name="Santibanez J."/>
            <person name="Aqrawi P."/>
            <person name="Gross S."/>
            <person name="Joshi V."/>
            <person name="Fowler G."/>
            <person name="Nazareth L."/>
            <person name="Reid J."/>
            <person name="Worley K."/>
            <person name="Petrosino J."/>
            <person name="Highlander S."/>
            <person name="Gibbs R."/>
        </authorList>
    </citation>
    <scope>NUCLEOTIDE SEQUENCE [LARGE SCALE GENOMIC DNA]</scope>
    <source>
        <strain evidence="7 8">ATCC 25644</strain>
    </source>
</reference>
<dbReference type="Pfam" id="PF07282">
    <property type="entry name" value="Cas12f1-like_TNB"/>
    <property type="match status" value="1"/>
</dbReference>
<gene>
    <name evidence="7" type="ORF">HMPREF0542_10011</name>
</gene>
<comment type="similarity">
    <text evidence="1">In the C-terminal section; belongs to the transposase 35 family.</text>
</comment>
<evidence type="ECO:0000256" key="4">
    <source>
        <dbReference type="ARBA" id="ARBA00023172"/>
    </source>
</evidence>